<dbReference type="AlphaFoldDB" id="A0A4R1NWT1"/>
<accession>A0A4R1NWT1</accession>
<name>A0A4R1NWT1_9GAMM</name>
<dbReference type="InterPro" id="IPR009241">
    <property type="entry name" value="HigB-like"/>
</dbReference>
<dbReference type="Proteomes" id="UP000295169">
    <property type="component" value="Unassembled WGS sequence"/>
</dbReference>
<gene>
    <name evidence="1" type="ORF">EV691_16412</name>
</gene>
<proteinExistence type="predicted"/>
<comment type="caution">
    <text evidence="1">The sequence shown here is derived from an EMBL/GenBank/DDBJ whole genome shotgun (WGS) entry which is preliminary data.</text>
</comment>
<dbReference type="EMBL" id="SMMU01000064">
    <property type="protein sequence ID" value="TCL15389.1"/>
    <property type="molecule type" value="Genomic_DNA"/>
</dbReference>
<protein>
    <submittedName>
        <fullName evidence="1">Phage-related protein</fullName>
    </submittedName>
</protein>
<evidence type="ECO:0000313" key="2">
    <source>
        <dbReference type="Proteomes" id="UP000295169"/>
    </source>
</evidence>
<dbReference type="Pfam" id="PF05973">
    <property type="entry name" value="Gp49"/>
    <property type="match status" value="1"/>
</dbReference>
<sequence>MKAVRFVGDSLDRLREFPMDAKREAGHQLDRVQNGLNPDDWKPMKSIGLGVREIRIREESGAFRVIYVANVGDAVVVLHCFRKTTQQTAKADIDLAVRRLRDLKRESP</sequence>
<reference evidence="1 2" key="1">
    <citation type="submission" date="2019-03" db="EMBL/GenBank/DDBJ databases">
        <title>Genomic Encyclopedia of Type Strains, Phase IV (KMG-IV): sequencing the most valuable type-strain genomes for metagenomic binning, comparative biology and taxonomic classification.</title>
        <authorList>
            <person name="Goeker M."/>
        </authorList>
    </citation>
    <scope>NUCLEOTIDE SEQUENCE [LARGE SCALE GENOMIC DNA]</scope>
    <source>
        <strain evidence="1 2">DSM 2286</strain>
    </source>
</reference>
<dbReference type="RefSeq" id="WP_131301520.1">
    <property type="nucleotide sequence ID" value="NZ_JBHLST010000089.1"/>
</dbReference>
<organism evidence="1 2">
    <name type="scientific">Azotobacter chroococcum</name>
    <dbReference type="NCBI Taxonomy" id="353"/>
    <lineage>
        <taxon>Bacteria</taxon>
        <taxon>Pseudomonadati</taxon>
        <taxon>Pseudomonadota</taxon>
        <taxon>Gammaproteobacteria</taxon>
        <taxon>Pseudomonadales</taxon>
        <taxon>Pseudomonadaceae</taxon>
        <taxon>Azotobacter</taxon>
    </lineage>
</organism>
<evidence type="ECO:0000313" key="1">
    <source>
        <dbReference type="EMBL" id="TCL15389.1"/>
    </source>
</evidence>